<dbReference type="Proteomes" id="UP001321486">
    <property type="component" value="Chromosome"/>
</dbReference>
<dbReference type="InterPro" id="IPR036259">
    <property type="entry name" value="MFS_trans_sf"/>
</dbReference>
<feature type="transmembrane region" description="Helical" evidence="1">
    <location>
        <begin position="12"/>
        <end position="29"/>
    </location>
</feature>
<dbReference type="Gene3D" id="1.20.1250.20">
    <property type="entry name" value="MFS general substrate transporter like domains"/>
    <property type="match status" value="1"/>
</dbReference>
<feature type="transmembrane region" description="Helical" evidence="1">
    <location>
        <begin position="41"/>
        <end position="59"/>
    </location>
</feature>
<feature type="transmembrane region" description="Helical" evidence="1">
    <location>
        <begin position="71"/>
        <end position="89"/>
    </location>
</feature>
<keyword evidence="3" id="KW-1185">Reference proteome</keyword>
<organism evidence="2 3">
    <name type="scientific">Frondihabitans sucicola</name>
    <dbReference type="NCBI Taxonomy" id="1268041"/>
    <lineage>
        <taxon>Bacteria</taxon>
        <taxon>Bacillati</taxon>
        <taxon>Actinomycetota</taxon>
        <taxon>Actinomycetes</taxon>
        <taxon>Micrococcales</taxon>
        <taxon>Microbacteriaceae</taxon>
        <taxon>Frondihabitans</taxon>
    </lineage>
</organism>
<feature type="transmembrane region" description="Helical" evidence="1">
    <location>
        <begin position="134"/>
        <end position="155"/>
    </location>
</feature>
<dbReference type="SUPFAM" id="SSF103473">
    <property type="entry name" value="MFS general substrate transporter"/>
    <property type="match status" value="1"/>
</dbReference>
<feature type="transmembrane region" description="Helical" evidence="1">
    <location>
        <begin position="95"/>
        <end position="122"/>
    </location>
</feature>
<accession>A0ABM8GUN6</accession>
<evidence type="ECO:0000313" key="3">
    <source>
        <dbReference type="Proteomes" id="UP001321486"/>
    </source>
</evidence>
<keyword evidence="1" id="KW-0812">Transmembrane</keyword>
<dbReference type="EMBL" id="AP027732">
    <property type="protein sequence ID" value="BDZ52180.1"/>
    <property type="molecule type" value="Genomic_DNA"/>
</dbReference>
<keyword evidence="1" id="KW-1133">Transmembrane helix</keyword>
<evidence type="ECO:0000313" key="2">
    <source>
        <dbReference type="EMBL" id="BDZ52180.1"/>
    </source>
</evidence>
<reference evidence="3" key="1">
    <citation type="journal article" date="2019" name="Int. J. Syst. Evol. Microbiol.">
        <title>The Global Catalogue of Microorganisms (GCM) 10K type strain sequencing project: providing services to taxonomists for standard genome sequencing and annotation.</title>
        <authorList>
            <consortium name="The Broad Institute Genomics Platform"/>
            <consortium name="The Broad Institute Genome Sequencing Center for Infectious Disease"/>
            <person name="Wu L."/>
            <person name="Ma J."/>
        </authorList>
    </citation>
    <scope>NUCLEOTIDE SEQUENCE [LARGE SCALE GENOMIC DNA]</scope>
    <source>
        <strain evidence="3">NBRC 108728</strain>
    </source>
</reference>
<feature type="transmembrane region" description="Helical" evidence="1">
    <location>
        <begin position="167"/>
        <end position="184"/>
    </location>
</feature>
<sequence length="194" mass="20155">MLAGNFPLQRTYLRQTLVGLGIYVSLYGTSQWMEQGRGLSATQVGLILLPLSGLSLVLARIVSGRGWVRTPLVLAGVALVLTAVVALFVTGSSSVLVLVGMSLLLGFANGFSGFANQAALYVQTSAEDIAVAAGLYRTFAYLGAIFSSSLIGLTFGSRATDAGLHSLAWVLGALGLAVVLLVVADRRIPRVAGK</sequence>
<dbReference type="RefSeq" id="WP_286344805.1">
    <property type="nucleotide sequence ID" value="NZ_AP027732.1"/>
</dbReference>
<name>A0ABM8GUN6_9MICO</name>
<evidence type="ECO:0008006" key="4">
    <source>
        <dbReference type="Google" id="ProtNLM"/>
    </source>
</evidence>
<keyword evidence="1" id="KW-0472">Membrane</keyword>
<evidence type="ECO:0000256" key="1">
    <source>
        <dbReference type="SAM" id="Phobius"/>
    </source>
</evidence>
<proteinExistence type="predicted"/>
<protein>
    <recommendedName>
        <fullName evidence="4">MFS transporter</fullName>
    </recommendedName>
</protein>
<gene>
    <name evidence="2" type="ORF">GCM10025867_44210</name>
</gene>